<keyword evidence="2" id="KW-1185">Reference proteome</keyword>
<organism evidence="1 2">
    <name type="scientific">Marasmiellus scandens</name>
    <dbReference type="NCBI Taxonomy" id="2682957"/>
    <lineage>
        <taxon>Eukaryota</taxon>
        <taxon>Fungi</taxon>
        <taxon>Dikarya</taxon>
        <taxon>Basidiomycota</taxon>
        <taxon>Agaricomycotina</taxon>
        <taxon>Agaricomycetes</taxon>
        <taxon>Agaricomycetidae</taxon>
        <taxon>Agaricales</taxon>
        <taxon>Marasmiineae</taxon>
        <taxon>Omphalotaceae</taxon>
        <taxon>Marasmiellus</taxon>
    </lineage>
</organism>
<sequence length="454" mass="52561">MNPSNDPFSENRAYSIDGSVLLYDVTIERFSVIAEKYQLNKEELRDTMKVTNTVITGIPASAFGLPLPELRSRNLPETLELVCPDEHADKLLKWLKKDRDYVVSEKPPCILQQFLAPKTWEVFEINKKEKAAQTPLFRITKLTQESRKYSESLYDYLCTKNTTLKMTLLSGNMWTTLYRGLFDHRIVYARTTNHICDEENRRIKEARALGFYVFPQNDRLTVPCIDCPRSYNGLRLNEDIPAVIFSYTGDDNIANRFPKTQKARRQRVFSSICLNYNCPYFGSPPDAPRSFFIPSTPADHYLLWVVQGKNLIDLSRKTNTLLYSASAAIYIPSHCSLGPRHVSIPFFLQYGRREDKEAAVQTWLEVSTNRTWSLYAEMTESNKDGEFHSSLVFIDRFQRWNRSPARPDLDFILVRRDQYGPIDCTQAIVPSSWPSFVRHYNLICGDPYMVNSRA</sequence>
<accession>A0ABR1J5M8</accession>
<comment type="caution">
    <text evidence="1">The sequence shown here is derived from an EMBL/GenBank/DDBJ whole genome shotgun (WGS) entry which is preliminary data.</text>
</comment>
<gene>
    <name evidence="1" type="ORF">VKT23_013058</name>
</gene>
<protein>
    <submittedName>
        <fullName evidence="1">Uncharacterized protein</fullName>
    </submittedName>
</protein>
<dbReference type="Proteomes" id="UP001498398">
    <property type="component" value="Unassembled WGS sequence"/>
</dbReference>
<dbReference type="EMBL" id="JBANRG010000034">
    <property type="protein sequence ID" value="KAK7450175.1"/>
    <property type="molecule type" value="Genomic_DNA"/>
</dbReference>
<reference evidence="1 2" key="1">
    <citation type="submission" date="2024-01" db="EMBL/GenBank/DDBJ databases">
        <title>A draft genome for the cacao thread blight pathogen Marasmiellus scandens.</title>
        <authorList>
            <person name="Baruah I.K."/>
            <person name="Leung J."/>
            <person name="Bukari Y."/>
            <person name="Amoako-Attah I."/>
            <person name="Meinhardt L.W."/>
            <person name="Bailey B.A."/>
            <person name="Cohen S.P."/>
        </authorList>
    </citation>
    <scope>NUCLEOTIDE SEQUENCE [LARGE SCALE GENOMIC DNA]</scope>
    <source>
        <strain evidence="1 2">GH-19</strain>
    </source>
</reference>
<name>A0ABR1J5M8_9AGAR</name>
<evidence type="ECO:0000313" key="1">
    <source>
        <dbReference type="EMBL" id="KAK7450175.1"/>
    </source>
</evidence>
<evidence type="ECO:0000313" key="2">
    <source>
        <dbReference type="Proteomes" id="UP001498398"/>
    </source>
</evidence>
<proteinExistence type="predicted"/>